<sequence>MHLRSLSLSAALLLAAALPAHALEFSKAELARATALQQRLVTLDSHLDTPANLERADFDVLQAHAGNRLSQVDYPRMVEGALDGGFWAVYTGQSNRSAAAHLDDRDAGLQRLLKIHTLVAAQPQRFALATVPADAARIKAAGKRVVYISMENASPLVADPTLLRLYYAQGLRLMSTVHFLNNEFADSATDPKGAEWKGLSPAGKQLVQQAQALGIVIDQSHASDAVFDQLIALSPVPIVLSHSGARAVYNHPRNIDDARLNVLAAHGGVIQVNSYGGYLVDSGASPERKAAEKALTDQYGGWEHVKIADGTRLSAALKQLDARHPIKRATEEDFFAHLEHVLNVVGPEHVGIGMDWDGGGGVVGLEDVSDLPRITAWLLRKGYTEQQIAGIWGGNLLRVMGQAQDYAARNRTSGSGDGVKR</sequence>
<dbReference type="Proteomes" id="UP000259570">
    <property type="component" value="Unassembled WGS sequence"/>
</dbReference>
<dbReference type="GO" id="GO:0070573">
    <property type="term" value="F:metallodipeptidase activity"/>
    <property type="evidence" value="ECO:0007669"/>
    <property type="project" value="InterPro"/>
</dbReference>
<dbReference type="GO" id="GO:0006508">
    <property type="term" value="P:proteolysis"/>
    <property type="evidence" value="ECO:0007669"/>
    <property type="project" value="InterPro"/>
</dbReference>
<evidence type="ECO:0000313" key="2">
    <source>
        <dbReference type="EMBL" id="RFF38620.1"/>
    </source>
</evidence>
<dbReference type="PROSITE" id="PS51365">
    <property type="entry name" value="RENAL_DIPEPTIDASE_2"/>
    <property type="match status" value="1"/>
</dbReference>
<protein>
    <submittedName>
        <fullName evidence="2">Membrane dipeptidase</fullName>
    </submittedName>
</protein>
<evidence type="ECO:0000256" key="1">
    <source>
        <dbReference type="SAM" id="SignalP"/>
    </source>
</evidence>
<dbReference type="RefSeq" id="WP_116906004.1">
    <property type="nucleotide sequence ID" value="NZ_CP142084.2"/>
</dbReference>
<dbReference type="Gene3D" id="3.20.20.140">
    <property type="entry name" value="Metal-dependent hydrolases"/>
    <property type="match status" value="1"/>
</dbReference>
<dbReference type="InterPro" id="IPR032466">
    <property type="entry name" value="Metal_Hydrolase"/>
</dbReference>
<comment type="caution">
    <text evidence="2">The sequence shown here is derived from an EMBL/GenBank/DDBJ whole genome shotgun (WGS) entry which is preliminary data.</text>
</comment>
<dbReference type="GeneID" id="97213756"/>
<dbReference type="AlphaFoldDB" id="A0A3E1KK93"/>
<accession>A0A3E1KK93</accession>
<feature type="signal peptide" evidence="1">
    <location>
        <begin position="1"/>
        <end position="22"/>
    </location>
</feature>
<keyword evidence="1" id="KW-0732">Signal</keyword>
<dbReference type="PANTHER" id="PTHR10443:SF12">
    <property type="entry name" value="DIPEPTIDASE"/>
    <property type="match status" value="1"/>
</dbReference>
<dbReference type="PANTHER" id="PTHR10443">
    <property type="entry name" value="MICROSOMAL DIPEPTIDASE"/>
    <property type="match status" value="1"/>
</dbReference>
<dbReference type="SUPFAM" id="SSF51556">
    <property type="entry name" value="Metallo-dependent hydrolases"/>
    <property type="match status" value="1"/>
</dbReference>
<dbReference type="OrthoDB" id="9804920at2"/>
<gene>
    <name evidence="2" type="ORF">DZD52_12130</name>
</gene>
<organism evidence="2 3">
    <name type="scientific">Xanthomonas nasturtii</name>
    <dbReference type="NCBI Taxonomy" id="1843581"/>
    <lineage>
        <taxon>Bacteria</taxon>
        <taxon>Pseudomonadati</taxon>
        <taxon>Pseudomonadota</taxon>
        <taxon>Gammaproteobacteria</taxon>
        <taxon>Lysobacterales</taxon>
        <taxon>Lysobacteraceae</taxon>
        <taxon>Xanthomonas</taxon>
    </lineage>
</organism>
<dbReference type="Pfam" id="PF01244">
    <property type="entry name" value="Peptidase_M19"/>
    <property type="match status" value="1"/>
</dbReference>
<proteinExistence type="predicted"/>
<dbReference type="Gene3D" id="1.10.287.650">
    <property type="entry name" value="L27 domain"/>
    <property type="match status" value="1"/>
</dbReference>
<dbReference type="CDD" id="cd01301">
    <property type="entry name" value="rDP_like"/>
    <property type="match status" value="1"/>
</dbReference>
<feature type="chain" id="PRO_5017573001" evidence="1">
    <location>
        <begin position="23"/>
        <end position="421"/>
    </location>
</feature>
<name>A0A3E1KK93_9XANT</name>
<evidence type="ECO:0000313" key="3">
    <source>
        <dbReference type="Proteomes" id="UP000259570"/>
    </source>
</evidence>
<reference evidence="2 3" key="1">
    <citation type="submission" date="2018-08" db="EMBL/GenBank/DDBJ databases">
        <title>Genome sequencing of X. nasturtii WHRI 8984.</title>
        <authorList>
            <person name="Studholme D.J."/>
            <person name="Mchugh J."/>
            <person name="Vicente J."/>
        </authorList>
    </citation>
    <scope>NUCLEOTIDE SEQUENCE [LARGE SCALE GENOMIC DNA]</scope>
    <source>
        <strain evidence="2 3">WHRI 8984</strain>
    </source>
</reference>
<dbReference type="InterPro" id="IPR008257">
    <property type="entry name" value="Pept_M19"/>
</dbReference>
<dbReference type="EMBL" id="QUZM01000021">
    <property type="protein sequence ID" value="RFF38620.1"/>
    <property type="molecule type" value="Genomic_DNA"/>
</dbReference>
<dbReference type="STRING" id="1843581.A7D16_08930"/>